<keyword evidence="2 7" id="KW-0813">Transport</keyword>
<gene>
    <name evidence="8" type="ORF">P4G45_07305</name>
    <name evidence="9" type="ORF">P8936_07540</name>
</gene>
<evidence type="ECO:0000256" key="1">
    <source>
        <dbReference type="ARBA" id="ARBA00004127"/>
    </source>
</evidence>
<dbReference type="PANTHER" id="PTHR33876:SF4">
    <property type="entry name" value="CHLOROPLAST PROTEIN FOR GROWTH AND FERTILITY 2"/>
    <property type="match status" value="1"/>
</dbReference>
<reference evidence="9" key="1">
    <citation type="submission" date="2023-03" db="EMBL/GenBank/DDBJ databases">
        <title>Edaphobacter sp.</title>
        <authorList>
            <person name="Huber K.J."/>
            <person name="Papendorf J."/>
            <person name="Pilke C."/>
            <person name="Bunk B."/>
            <person name="Sproeer C."/>
            <person name="Pester M."/>
        </authorList>
    </citation>
    <scope>NUCLEOTIDE SEQUENCE</scope>
    <source>
        <strain evidence="8">DSM 109919</strain>
        <strain evidence="9">DSM 109920</strain>
    </source>
</reference>
<dbReference type="AlphaFoldDB" id="A0AAU7DAC1"/>
<comment type="subcellular location">
    <subcellularLocation>
        <location evidence="7">Cell membrane</location>
        <topology evidence="7">Multi-pass membrane protein</topology>
    </subcellularLocation>
    <subcellularLocation>
        <location evidence="1">Endomembrane system</location>
        <topology evidence="1">Multi-pass membrane protein</topology>
    </subcellularLocation>
</comment>
<dbReference type="GO" id="GO:0012505">
    <property type="term" value="C:endomembrane system"/>
    <property type="evidence" value="ECO:0007669"/>
    <property type="project" value="UniProtKB-SubCell"/>
</dbReference>
<dbReference type="GO" id="GO:0005886">
    <property type="term" value="C:plasma membrane"/>
    <property type="evidence" value="ECO:0007669"/>
    <property type="project" value="UniProtKB-SubCell"/>
</dbReference>
<keyword evidence="3" id="KW-0533">Nickel</keyword>
<comment type="similarity">
    <text evidence="7">Belongs to the NiCoT transporter (TC 2.A.52) family.</text>
</comment>
<dbReference type="GO" id="GO:0015099">
    <property type="term" value="F:nickel cation transmembrane transporter activity"/>
    <property type="evidence" value="ECO:0007669"/>
    <property type="project" value="UniProtKB-UniRule"/>
</dbReference>
<feature type="transmembrane region" description="Helical" evidence="7">
    <location>
        <begin position="82"/>
        <end position="99"/>
    </location>
</feature>
<protein>
    <recommendedName>
        <fullName evidence="7">Nickel/cobalt efflux system</fullName>
    </recommendedName>
</protein>
<feature type="transmembrane region" description="Helical" evidence="7">
    <location>
        <begin position="187"/>
        <end position="211"/>
    </location>
</feature>
<proteinExistence type="inferred from homology"/>
<keyword evidence="4 7" id="KW-0812">Transmembrane</keyword>
<feature type="transmembrane region" description="Helical" evidence="7">
    <location>
        <begin position="223"/>
        <end position="243"/>
    </location>
</feature>
<keyword evidence="6 7" id="KW-0472">Membrane</keyword>
<evidence type="ECO:0000256" key="2">
    <source>
        <dbReference type="ARBA" id="ARBA00022448"/>
    </source>
</evidence>
<keyword evidence="5 7" id="KW-1133">Transmembrane helix</keyword>
<dbReference type="InterPro" id="IPR052776">
    <property type="entry name" value="Chloro_ReproSupport/MetalTrans"/>
</dbReference>
<name>A0AAU7DAC1_9BACT</name>
<dbReference type="PANTHER" id="PTHR33876">
    <property type="entry name" value="UNNAMED PRODUCT"/>
    <property type="match status" value="1"/>
</dbReference>
<dbReference type="RefSeq" id="WP_348269016.1">
    <property type="nucleotide sequence ID" value="NZ_CP121194.1"/>
</dbReference>
<evidence type="ECO:0000256" key="4">
    <source>
        <dbReference type="ARBA" id="ARBA00022692"/>
    </source>
</evidence>
<evidence type="ECO:0000256" key="3">
    <source>
        <dbReference type="ARBA" id="ARBA00022596"/>
    </source>
</evidence>
<accession>A0AAU7D163</accession>
<evidence type="ECO:0000313" key="9">
    <source>
        <dbReference type="EMBL" id="XBH15007.1"/>
    </source>
</evidence>
<dbReference type="KEGG" id="epl:P4G45_07305"/>
<organism evidence="9">
    <name type="scientific">Edaphobacter paludis</name>
    <dbReference type="NCBI Taxonomy" id="3035702"/>
    <lineage>
        <taxon>Bacteria</taxon>
        <taxon>Pseudomonadati</taxon>
        <taxon>Acidobacteriota</taxon>
        <taxon>Terriglobia</taxon>
        <taxon>Terriglobales</taxon>
        <taxon>Acidobacteriaceae</taxon>
        <taxon>Edaphobacter</taxon>
    </lineage>
</organism>
<evidence type="ECO:0000256" key="5">
    <source>
        <dbReference type="ARBA" id="ARBA00022989"/>
    </source>
</evidence>
<dbReference type="EMBL" id="CP121194">
    <property type="protein sequence ID" value="XBH11524.1"/>
    <property type="molecule type" value="Genomic_DNA"/>
</dbReference>
<dbReference type="InterPro" id="IPR011541">
    <property type="entry name" value="Ni/Co_transpt_high_affinity"/>
</dbReference>
<evidence type="ECO:0000256" key="7">
    <source>
        <dbReference type="RuleBase" id="RU362101"/>
    </source>
</evidence>
<comment type="caution">
    <text evidence="7">Lacks conserved residue(s) required for the propagation of feature annotation.</text>
</comment>
<dbReference type="Pfam" id="PF03824">
    <property type="entry name" value="NicO"/>
    <property type="match status" value="1"/>
</dbReference>
<sequence length="252" mass="27377">MSSTLELALVSCLLLGLRHGFDYDHLAAISDITSVQRSWREGMKLGLLYALGHALTVAILGSAVIFIHLSLPRHLDAISERFVGATLIILAIYVLVTFLRRKPGTGHHHHIPRSRIALLISGARYTGWQVRRRFNPAIPQPEPFAFQYNQSSVFVVGIIHGLGAETPSQLLLFLLAANLGGTSRGFIGLLSFITGLLMMNTLMTASASGIFAGTTHRPRVQTIVTSLTAAYSFIIGAIFLLGVSDKLPPLVR</sequence>
<accession>A0AAU7DAC1</accession>
<evidence type="ECO:0000313" key="8">
    <source>
        <dbReference type="EMBL" id="XBH11524.1"/>
    </source>
</evidence>
<feature type="transmembrane region" description="Helical" evidence="7">
    <location>
        <begin position="47"/>
        <end position="70"/>
    </location>
</feature>
<evidence type="ECO:0000256" key="6">
    <source>
        <dbReference type="ARBA" id="ARBA00023136"/>
    </source>
</evidence>
<dbReference type="EMBL" id="CP121195">
    <property type="protein sequence ID" value="XBH15007.1"/>
    <property type="molecule type" value="Genomic_DNA"/>
</dbReference>